<evidence type="ECO:0000259" key="5">
    <source>
        <dbReference type="PROSITE" id="PS50017"/>
    </source>
</evidence>
<gene>
    <name evidence="7" type="primary">LOC106171796</name>
</gene>
<dbReference type="Pfam" id="PF00531">
    <property type="entry name" value="Death"/>
    <property type="match status" value="1"/>
</dbReference>
<feature type="repeat" description="ANK" evidence="3">
    <location>
        <begin position="22"/>
        <end position="54"/>
    </location>
</feature>
<dbReference type="SMART" id="SM00005">
    <property type="entry name" value="DEATH"/>
    <property type="match status" value="1"/>
</dbReference>
<evidence type="ECO:0000256" key="3">
    <source>
        <dbReference type="PROSITE-ProRule" id="PRU00023"/>
    </source>
</evidence>
<dbReference type="CDD" id="cd01670">
    <property type="entry name" value="Death"/>
    <property type="match status" value="1"/>
</dbReference>
<dbReference type="Gene3D" id="1.10.533.10">
    <property type="entry name" value="Death Domain, Fas"/>
    <property type="match status" value="1"/>
</dbReference>
<keyword evidence="1" id="KW-0677">Repeat</keyword>
<dbReference type="Pfam" id="PF00023">
    <property type="entry name" value="Ank"/>
    <property type="match status" value="1"/>
</dbReference>
<evidence type="ECO:0000313" key="6">
    <source>
        <dbReference type="Proteomes" id="UP000085678"/>
    </source>
</evidence>
<feature type="repeat" description="ANK" evidence="3">
    <location>
        <begin position="102"/>
        <end position="135"/>
    </location>
</feature>
<evidence type="ECO:0000256" key="1">
    <source>
        <dbReference type="ARBA" id="ARBA00022737"/>
    </source>
</evidence>
<evidence type="ECO:0000256" key="4">
    <source>
        <dbReference type="SAM" id="MobiDB-lite"/>
    </source>
</evidence>
<feature type="repeat" description="ANK" evidence="3">
    <location>
        <begin position="136"/>
        <end position="168"/>
    </location>
</feature>
<dbReference type="SUPFAM" id="SSF47986">
    <property type="entry name" value="DEATH domain"/>
    <property type="match status" value="1"/>
</dbReference>
<dbReference type="PANTHER" id="PTHR24201">
    <property type="entry name" value="ANK_REP_REGION DOMAIN-CONTAINING PROTEIN"/>
    <property type="match status" value="1"/>
</dbReference>
<feature type="region of interest" description="Disordered" evidence="4">
    <location>
        <begin position="332"/>
        <end position="388"/>
    </location>
</feature>
<evidence type="ECO:0000256" key="2">
    <source>
        <dbReference type="ARBA" id="ARBA00023043"/>
    </source>
</evidence>
<dbReference type="Gene3D" id="1.25.40.20">
    <property type="entry name" value="Ankyrin repeat-containing domain"/>
    <property type="match status" value="3"/>
</dbReference>
<protein>
    <submittedName>
        <fullName evidence="7">Serine/threonine-protein phosphatase 6 regulatory ankyrin repeat subunit C-like</fullName>
    </submittedName>
</protein>
<feature type="repeat" description="ANK" evidence="3">
    <location>
        <begin position="236"/>
        <end position="268"/>
    </location>
</feature>
<dbReference type="InParanoid" id="A0A1S3JBL8"/>
<dbReference type="Pfam" id="PF12796">
    <property type="entry name" value="Ank_2"/>
    <property type="match status" value="2"/>
</dbReference>
<keyword evidence="2 3" id="KW-0040">ANK repeat</keyword>
<proteinExistence type="predicted"/>
<dbReference type="GeneID" id="106171796"/>
<reference evidence="7" key="1">
    <citation type="submission" date="2025-08" db="UniProtKB">
        <authorList>
            <consortium name="RefSeq"/>
        </authorList>
    </citation>
    <scope>IDENTIFICATION</scope>
    <source>
        <tissue evidence="7">Gonads</tissue>
    </source>
</reference>
<dbReference type="PROSITE" id="PS50017">
    <property type="entry name" value="DEATH_DOMAIN"/>
    <property type="match status" value="1"/>
</dbReference>
<feature type="domain" description="Death" evidence="5">
    <location>
        <begin position="430"/>
        <end position="521"/>
    </location>
</feature>
<feature type="repeat" description="ANK" evidence="3">
    <location>
        <begin position="269"/>
        <end position="301"/>
    </location>
</feature>
<dbReference type="SMART" id="SM00248">
    <property type="entry name" value="ANK"/>
    <property type="match status" value="8"/>
</dbReference>
<feature type="repeat" description="ANK" evidence="3">
    <location>
        <begin position="69"/>
        <end position="101"/>
    </location>
</feature>
<accession>A0A1S3JBL8</accession>
<dbReference type="Proteomes" id="UP000085678">
    <property type="component" value="Unplaced"/>
</dbReference>
<sequence length="530" mass="58750">LRKGPKRLWSALISNYKPHAIGSATVLHVAALQGNALVVELLLEAGADPNVTTLEVFQITSPNPKFWIAKSTPLHLAVSVGQHETARILLKFGAKVDTQDKNGRTPLHLTYMSKESACVADVLLENRACVNSMDDDGRTPLHYAAMHVEIETVKRLLSAGADIDLQDHDGLSPLLWAIKYSATRVATYLCACEANLQLQDAKGMAPLHWAAQIGLPELIHLFVGVFRVNVDQQDALERTPLHVACLYGESGSATALLEYGADVNALAQCGYSPLHYAAKSGDLESCSLLLKMGANAMQKDRWEKTAGDLARTSELQGLLQTGEAMSLLDRQASPVKDSDGESLIATGPCDSSPGSSRESSVVSPRQENLTDEQNHGSGTDRPSLRLRSHTRDLLENITDEMKEIKEAVSDIRSSSKILQVFNEKPLDTFETKLFLLVSKKINCDWKDLFRSLMSRFHQSMIVESKIEEIVYANERDLSEQCYISLVRWRQSRGLRLRVDELIDALNEILRRDIAEEVENFLSERGNCQKF</sequence>
<dbReference type="InterPro" id="IPR000488">
    <property type="entry name" value="Death_dom"/>
</dbReference>
<dbReference type="OrthoDB" id="194358at2759"/>
<dbReference type="InterPro" id="IPR036770">
    <property type="entry name" value="Ankyrin_rpt-contain_sf"/>
</dbReference>
<dbReference type="InterPro" id="IPR011029">
    <property type="entry name" value="DEATH-like_dom_sf"/>
</dbReference>
<dbReference type="InterPro" id="IPR050776">
    <property type="entry name" value="Ank_Repeat/CDKN_Inhibitor"/>
</dbReference>
<dbReference type="PRINTS" id="PR01415">
    <property type="entry name" value="ANKYRIN"/>
</dbReference>
<dbReference type="AlphaFoldDB" id="A0A1S3JBL8"/>
<dbReference type="PANTHER" id="PTHR24201:SF16">
    <property type="entry name" value="ANKYRIN-1-LIKE-RELATED"/>
    <property type="match status" value="1"/>
</dbReference>
<dbReference type="STRING" id="7574.A0A1S3JBL8"/>
<dbReference type="KEGG" id="lak:106171796"/>
<dbReference type="GO" id="GO:0005634">
    <property type="term" value="C:nucleus"/>
    <property type="evidence" value="ECO:0007669"/>
    <property type="project" value="TreeGrafter"/>
</dbReference>
<dbReference type="PROSITE" id="PS50088">
    <property type="entry name" value="ANK_REPEAT"/>
    <property type="match status" value="6"/>
</dbReference>
<dbReference type="SUPFAM" id="SSF48403">
    <property type="entry name" value="Ankyrin repeat"/>
    <property type="match status" value="1"/>
</dbReference>
<dbReference type="RefSeq" id="XP_013407718.1">
    <property type="nucleotide sequence ID" value="XM_013552264.1"/>
</dbReference>
<feature type="non-terminal residue" evidence="7">
    <location>
        <position position="1"/>
    </location>
</feature>
<organism evidence="6 7">
    <name type="scientific">Lingula anatina</name>
    <name type="common">Brachiopod</name>
    <name type="synonym">Lingula unguis</name>
    <dbReference type="NCBI Taxonomy" id="7574"/>
    <lineage>
        <taxon>Eukaryota</taxon>
        <taxon>Metazoa</taxon>
        <taxon>Spiralia</taxon>
        <taxon>Lophotrochozoa</taxon>
        <taxon>Brachiopoda</taxon>
        <taxon>Linguliformea</taxon>
        <taxon>Lingulata</taxon>
        <taxon>Lingulida</taxon>
        <taxon>Linguloidea</taxon>
        <taxon>Lingulidae</taxon>
        <taxon>Lingula</taxon>
    </lineage>
</organism>
<dbReference type="InterPro" id="IPR002110">
    <property type="entry name" value="Ankyrin_rpt"/>
</dbReference>
<feature type="compositionally biased region" description="Low complexity" evidence="4">
    <location>
        <begin position="351"/>
        <end position="365"/>
    </location>
</feature>
<keyword evidence="6" id="KW-1185">Reference proteome</keyword>
<dbReference type="GO" id="GO:0007165">
    <property type="term" value="P:signal transduction"/>
    <property type="evidence" value="ECO:0007669"/>
    <property type="project" value="InterPro"/>
</dbReference>
<evidence type="ECO:0000313" key="7">
    <source>
        <dbReference type="RefSeq" id="XP_013407718.1"/>
    </source>
</evidence>
<name>A0A1S3JBL8_LINAN</name>
<dbReference type="PROSITE" id="PS50297">
    <property type="entry name" value="ANK_REP_REGION"/>
    <property type="match status" value="6"/>
</dbReference>